<reference evidence="1" key="1">
    <citation type="journal article" date="2020" name="Stud. Mycol.">
        <title>101 Dothideomycetes genomes: a test case for predicting lifestyles and emergence of pathogens.</title>
        <authorList>
            <person name="Haridas S."/>
            <person name="Albert R."/>
            <person name="Binder M."/>
            <person name="Bloem J."/>
            <person name="Labutti K."/>
            <person name="Salamov A."/>
            <person name="Andreopoulos B."/>
            <person name="Baker S."/>
            <person name="Barry K."/>
            <person name="Bills G."/>
            <person name="Bluhm B."/>
            <person name="Cannon C."/>
            <person name="Castanera R."/>
            <person name="Culley D."/>
            <person name="Daum C."/>
            <person name="Ezra D."/>
            <person name="Gonzalez J."/>
            <person name="Henrissat B."/>
            <person name="Kuo A."/>
            <person name="Liang C."/>
            <person name="Lipzen A."/>
            <person name="Lutzoni F."/>
            <person name="Magnuson J."/>
            <person name="Mondo S."/>
            <person name="Nolan M."/>
            <person name="Ohm R."/>
            <person name="Pangilinan J."/>
            <person name="Park H.-J."/>
            <person name="Ramirez L."/>
            <person name="Alfaro M."/>
            <person name="Sun H."/>
            <person name="Tritt A."/>
            <person name="Yoshinaga Y."/>
            <person name="Zwiers L.-H."/>
            <person name="Turgeon B."/>
            <person name="Goodwin S."/>
            <person name="Spatafora J."/>
            <person name="Crous P."/>
            <person name="Grigoriev I."/>
        </authorList>
    </citation>
    <scope>NUCLEOTIDE SEQUENCE</scope>
    <source>
        <strain evidence="1">CBS 175.79</strain>
    </source>
</reference>
<dbReference type="GeneID" id="54288792"/>
<dbReference type="Proteomes" id="UP000799778">
    <property type="component" value="Unassembled WGS sequence"/>
</dbReference>
<dbReference type="RefSeq" id="XP_033377630.1">
    <property type="nucleotide sequence ID" value="XM_033531395.1"/>
</dbReference>
<dbReference type="EMBL" id="ML978079">
    <property type="protein sequence ID" value="KAF2009291.1"/>
    <property type="molecule type" value="Genomic_DNA"/>
</dbReference>
<name>A0A6A5X8P9_9PLEO</name>
<protein>
    <submittedName>
        <fullName evidence="1">Uncharacterized protein</fullName>
    </submittedName>
</protein>
<organism evidence="1 2">
    <name type="scientific">Aaosphaeria arxii CBS 175.79</name>
    <dbReference type="NCBI Taxonomy" id="1450172"/>
    <lineage>
        <taxon>Eukaryota</taxon>
        <taxon>Fungi</taxon>
        <taxon>Dikarya</taxon>
        <taxon>Ascomycota</taxon>
        <taxon>Pezizomycotina</taxon>
        <taxon>Dothideomycetes</taxon>
        <taxon>Pleosporomycetidae</taxon>
        <taxon>Pleosporales</taxon>
        <taxon>Pleosporales incertae sedis</taxon>
        <taxon>Aaosphaeria</taxon>
    </lineage>
</organism>
<dbReference type="AlphaFoldDB" id="A0A6A5X8P9"/>
<evidence type="ECO:0000313" key="2">
    <source>
        <dbReference type="Proteomes" id="UP000799778"/>
    </source>
</evidence>
<sequence>MALKHEASVYLMQEGVQIEHTHSMMVWYGVVDPCQGTSTLHLVWREMLNEEWCDPEELGQEAEASVRVRLYRTTTVVTSAGGACPVTVGFTLEYARHVMCQTECMEEGKGASRVERRGRAEPTRRVEKQVEDVMVEGIRSSSWNLAVLINAGLYGDVLLRS</sequence>
<evidence type="ECO:0000313" key="1">
    <source>
        <dbReference type="EMBL" id="KAF2009291.1"/>
    </source>
</evidence>
<keyword evidence="2" id="KW-1185">Reference proteome</keyword>
<proteinExistence type="predicted"/>
<gene>
    <name evidence="1" type="ORF">BU24DRAFT_455809</name>
</gene>
<accession>A0A6A5X8P9</accession>